<evidence type="ECO:0000313" key="2">
    <source>
        <dbReference type="Proteomes" id="UP000824782"/>
    </source>
</evidence>
<name>A0AAV7CB96_ENGPU</name>
<proteinExistence type="predicted"/>
<accession>A0AAV7CB96</accession>
<reference evidence="1" key="1">
    <citation type="thesis" date="2020" institute="ProQuest LLC" country="789 East Eisenhower Parkway, Ann Arbor, MI, USA">
        <title>Comparative Genomics and Chromosome Evolution.</title>
        <authorList>
            <person name="Mudd A.B."/>
        </authorList>
    </citation>
    <scope>NUCLEOTIDE SEQUENCE</scope>
    <source>
        <strain evidence="1">237g6f4</strain>
        <tissue evidence="1">Blood</tissue>
    </source>
</reference>
<sequence>MKFKHLVTARFNNGGYYRTPCEWSEGLESKVLKLTVGLQGMRQFFNENISKTRGTYFRLTNTHTHY</sequence>
<dbReference type="AlphaFoldDB" id="A0AAV7CB96"/>
<organism evidence="1 2">
    <name type="scientific">Engystomops pustulosus</name>
    <name type="common">Tungara frog</name>
    <name type="synonym">Physalaemus pustulosus</name>
    <dbReference type="NCBI Taxonomy" id="76066"/>
    <lineage>
        <taxon>Eukaryota</taxon>
        <taxon>Metazoa</taxon>
        <taxon>Chordata</taxon>
        <taxon>Craniata</taxon>
        <taxon>Vertebrata</taxon>
        <taxon>Euteleostomi</taxon>
        <taxon>Amphibia</taxon>
        <taxon>Batrachia</taxon>
        <taxon>Anura</taxon>
        <taxon>Neobatrachia</taxon>
        <taxon>Hyloidea</taxon>
        <taxon>Leptodactylidae</taxon>
        <taxon>Leiuperinae</taxon>
        <taxon>Engystomops</taxon>
    </lineage>
</organism>
<comment type="caution">
    <text evidence="1">The sequence shown here is derived from an EMBL/GenBank/DDBJ whole genome shotgun (WGS) entry which is preliminary data.</text>
</comment>
<keyword evidence="2" id="KW-1185">Reference proteome</keyword>
<protein>
    <submittedName>
        <fullName evidence="1">Uncharacterized protein</fullName>
    </submittedName>
</protein>
<evidence type="ECO:0000313" key="1">
    <source>
        <dbReference type="EMBL" id="KAG8582283.1"/>
    </source>
</evidence>
<dbReference type="EMBL" id="WNYA01000003">
    <property type="protein sequence ID" value="KAG8582283.1"/>
    <property type="molecule type" value="Genomic_DNA"/>
</dbReference>
<dbReference type="Proteomes" id="UP000824782">
    <property type="component" value="Unassembled WGS sequence"/>
</dbReference>
<gene>
    <name evidence="1" type="ORF">GDO81_007990</name>
</gene>